<organism evidence="1 2">
    <name type="scientific">Roseobacter phage CRP-4</name>
    <dbReference type="NCBI Taxonomy" id="2559283"/>
    <lineage>
        <taxon>Viruses</taxon>
        <taxon>Duplodnaviria</taxon>
        <taxon>Heunggongvirae</taxon>
        <taxon>Uroviricota</taxon>
        <taxon>Caudoviricetes</taxon>
        <taxon>Zobellviridae</taxon>
        <taxon>Cobavirinae</taxon>
        <taxon>Veravirus</taxon>
    </lineage>
</organism>
<dbReference type="EMBL" id="MK613346">
    <property type="protein sequence ID" value="QBQ72653.1"/>
    <property type="molecule type" value="Genomic_DNA"/>
</dbReference>
<dbReference type="Proteomes" id="UP000424671">
    <property type="component" value="Segment"/>
</dbReference>
<gene>
    <name evidence="1" type="ORF">CRP4_gp44</name>
</gene>
<protein>
    <submittedName>
        <fullName evidence="1">Putative adaptor protein</fullName>
    </submittedName>
</protein>
<accession>A0A646QW63</accession>
<name>A0A646QW63_9CAUD</name>
<reference evidence="1 2" key="1">
    <citation type="journal article" date="2019" name="mSystems">
        <title>Diverse, abundant and novel viruses infecting the marine abundant Roseobacter RCA lineage.</title>
        <authorList>
            <person name="Zhang Z.F."/>
            <person name="Chen F."/>
            <person name="Chu X."/>
            <person name="Zhang H."/>
            <person name="Luo H.W."/>
            <person name="Zhai Z.Q."/>
            <person name="Yang M.Y."/>
            <person name="Zhao Y.L."/>
        </authorList>
    </citation>
    <scope>NUCLEOTIDE SEQUENCE [LARGE SCALE GENOMIC DNA]</scope>
</reference>
<proteinExistence type="predicted"/>
<evidence type="ECO:0000313" key="2">
    <source>
        <dbReference type="Proteomes" id="UP000424671"/>
    </source>
</evidence>
<sequence>MKRTLLQIVQNILSDMDSEDVNSISDSIEAEQIASVVRDVYFNMVSTRMIPEHQELLTLTSLSSIARPTHFIIPEDVKKIEIVQYNISATGTDFRTLKYMEPIEFLSLNPESDATITVNSVNGNVPVLIRNDKAPSFYTLFDDEHIVMDSYDSTISQTLTSSKTRSYGHKIPNFTISDNFTPDVDEVLFPYLIAESKSTCFSLFKNGVDQKIEQAARRQKSYVQNDMHRLKQANKRPTYGRR</sequence>
<evidence type="ECO:0000313" key="1">
    <source>
        <dbReference type="EMBL" id="QBQ72653.1"/>
    </source>
</evidence>